<reference evidence="1 2" key="1">
    <citation type="submission" date="2017-10" db="EMBL/GenBank/DDBJ databases">
        <title>Sedimentibacterium mangrovi gen. nov., sp. nov., a novel member of family Phyllobacteriacea isolated from mangrove sediment.</title>
        <authorList>
            <person name="Liao H."/>
            <person name="Tian Y."/>
        </authorList>
    </citation>
    <scope>NUCLEOTIDE SEQUENCE [LARGE SCALE GENOMIC DNA]</scope>
    <source>
        <strain evidence="1 2">X9-2-2</strain>
    </source>
</reference>
<name>A0A2G1QIR9_9HYPH</name>
<keyword evidence="2" id="KW-1185">Reference proteome</keyword>
<gene>
    <name evidence="1" type="ORF">CSC94_18940</name>
</gene>
<dbReference type="EMBL" id="PDVP01000015">
    <property type="protein sequence ID" value="PHP65437.1"/>
    <property type="molecule type" value="Genomic_DNA"/>
</dbReference>
<sequence>MKIESAAGEFEFEIEKLDLKNDGLVLVGKMGVWEAETTMSGADLRRLLRLVLSKPRIWGYLTRMFWGLRSQPSTGREGA</sequence>
<dbReference type="OrthoDB" id="7866622at2"/>
<evidence type="ECO:0000313" key="2">
    <source>
        <dbReference type="Proteomes" id="UP000221168"/>
    </source>
</evidence>
<evidence type="ECO:0000313" key="1">
    <source>
        <dbReference type="EMBL" id="PHP65437.1"/>
    </source>
</evidence>
<proteinExistence type="predicted"/>
<dbReference type="RefSeq" id="WP_099307950.1">
    <property type="nucleotide sequence ID" value="NZ_PDVP01000015.1"/>
</dbReference>
<organism evidence="1 2">
    <name type="scientific">Zhengella mangrovi</name>
    <dbReference type="NCBI Taxonomy" id="1982044"/>
    <lineage>
        <taxon>Bacteria</taxon>
        <taxon>Pseudomonadati</taxon>
        <taxon>Pseudomonadota</taxon>
        <taxon>Alphaproteobacteria</taxon>
        <taxon>Hyphomicrobiales</taxon>
        <taxon>Notoacmeibacteraceae</taxon>
        <taxon>Zhengella</taxon>
    </lineage>
</organism>
<protein>
    <submittedName>
        <fullName evidence="1">Uncharacterized protein</fullName>
    </submittedName>
</protein>
<comment type="caution">
    <text evidence="1">The sequence shown here is derived from an EMBL/GenBank/DDBJ whole genome shotgun (WGS) entry which is preliminary data.</text>
</comment>
<dbReference type="AlphaFoldDB" id="A0A2G1QIR9"/>
<accession>A0A2G1QIR9</accession>
<dbReference type="Proteomes" id="UP000221168">
    <property type="component" value="Unassembled WGS sequence"/>
</dbReference>